<reference evidence="3" key="1">
    <citation type="journal article" date="2019" name="Int. J. Syst. Evol. Microbiol.">
        <title>The Global Catalogue of Microorganisms (GCM) 10K type strain sequencing project: providing services to taxonomists for standard genome sequencing and annotation.</title>
        <authorList>
            <consortium name="The Broad Institute Genomics Platform"/>
            <consortium name="The Broad Institute Genome Sequencing Center for Infectious Disease"/>
            <person name="Wu L."/>
            <person name="Ma J."/>
        </authorList>
    </citation>
    <scope>NUCLEOTIDE SEQUENCE [LARGE SCALE GENOMIC DNA]</scope>
    <source>
        <strain evidence="3">CGMCC 1.1927</strain>
    </source>
</reference>
<dbReference type="Pfam" id="PF00480">
    <property type="entry name" value="ROK"/>
    <property type="match status" value="1"/>
</dbReference>
<keyword evidence="2" id="KW-0808">Transferase</keyword>
<dbReference type="Proteomes" id="UP000596938">
    <property type="component" value="Unassembled WGS sequence"/>
</dbReference>
<dbReference type="InterPro" id="IPR036390">
    <property type="entry name" value="WH_DNA-bd_sf"/>
</dbReference>
<dbReference type="GO" id="GO:0016301">
    <property type="term" value="F:kinase activity"/>
    <property type="evidence" value="ECO:0007669"/>
    <property type="project" value="UniProtKB-KW"/>
</dbReference>
<dbReference type="SUPFAM" id="SSF53067">
    <property type="entry name" value="Actin-like ATPase domain"/>
    <property type="match status" value="1"/>
</dbReference>
<protein>
    <submittedName>
        <fullName evidence="2">Sugar kinase</fullName>
    </submittedName>
</protein>
<accession>A0ABQ1XAL3</accession>
<dbReference type="InterPro" id="IPR000600">
    <property type="entry name" value="ROK"/>
</dbReference>
<dbReference type="RefSeq" id="WP_188808692.1">
    <property type="nucleotide sequence ID" value="NZ_BAAAWV010000001.1"/>
</dbReference>
<dbReference type="PANTHER" id="PTHR18964">
    <property type="entry name" value="ROK (REPRESSOR, ORF, KINASE) FAMILY"/>
    <property type="match status" value="1"/>
</dbReference>
<evidence type="ECO:0000256" key="1">
    <source>
        <dbReference type="ARBA" id="ARBA00006479"/>
    </source>
</evidence>
<dbReference type="Gene3D" id="3.30.420.40">
    <property type="match status" value="2"/>
</dbReference>
<keyword evidence="3" id="KW-1185">Reference proteome</keyword>
<dbReference type="SUPFAM" id="SSF46785">
    <property type="entry name" value="Winged helix' DNA-binding domain"/>
    <property type="match status" value="1"/>
</dbReference>
<name>A0ABQ1XAL3_9MICC</name>
<dbReference type="PANTHER" id="PTHR18964:SF149">
    <property type="entry name" value="BIFUNCTIONAL UDP-N-ACETYLGLUCOSAMINE 2-EPIMERASE_N-ACETYLMANNOSAMINE KINASE"/>
    <property type="match status" value="1"/>
</dbReference>
<comment type="similarity">
    <text evidence="1">Belongs to the ROK (NagC/XylR) family.</text>
</comment>
<gene>
    <name evidence="2" type="ORF">GCM10011577_02000</name>
</gene>
<dbReference type="InterPro" id="IPR043129">
    <property type="entry name" value="ATPase_NBD"/>
</dbReference>
<dbReference type="EMBL" id="BMKU01000001">
    <property type="protein sequence ID" value="GGG84080.1"/>
    <property type="molecule type" value="Genomic_DNA"/>
</dbReference>
<comment type="caution">
    <text evidence="2">The sequence shown here is derived from an EMBL/GenBank/DDBJ whole genome shotgun (WGS) entry which is preliminary data.</text>
</comment>
<keyword evidence="2" id="KW-0418">Kinase</keyword>
<evidence type="ECO:0000313" key="3">
    <source>
        <dbReference type="Proteomes" id="UP000596938"/>
    </source>
</evidence>
<dbReference type="InterPro" id="IPR036388">
    <property type="entry name" value="WH-like_DNA-bd_sf"/>
</dbReference>
<dbReference type="Gene3D" id="1.10.10.10">
    <property type="entry name" value="Winged helix-like DNA-binding domain superfamily/Winged helix DNA-binding domain"/>
    <property type="match status" value="1"/>
</dbReference>
<sequence>MASTAPATAPSDAGAPGNMADVRRNNLALVLGRVVQSPAGFHLTRAQLAAATGLTKASVSSIVLDLLDAGILREVGLSRQGERGRPGVGLELNPSRGVMGMEINVDYIAAGVTSLSGELVVKEVRERDNRDSASGAVMSALAELASGVRLAASALGVDVLGGGLAVPGLVEPGSSTVTVAPNLGWVDTKLDVARLLPSVPLGVSLFNEANAAALAELAHSPHGRDFLYISGEVGVGGGLVLNSELFTGPEGNAGEVGHIVVDPEGAPCSCGGTGCLETVAGQDAIFSAAGITVKGRTRTESMADLLGALAAGSPAALTAVQQAGRALGVAVASASRVANVRAVVLGGHFAVLDQWLHGPLLESLAKYAPGALSPEHVMTSTVGDAGALLGAAGSVVRALVEAPHRLQA</sequence>
<evidence type="ECO:0000313" key="2">
    <source>
        <dbReference type="EMBL" id="GGG84080.1"/>
    </source>
</evidence>
<organism evidence="2 3">
    <name type="scientific">Pseudarthrobacter polychromogenes</name>
    <dbReference type="NCBI Taxonomy" id="1676"/>
    <lineage>
        <taxon>Bacteria</taxon>
        <taxon>Bacillati</taxon>
        <taxon>Actinomycetota</taxon>
        <taxon>Actinomycetes</taxon>
        <taxon>Micrococcales</taxon>
        <taxon>Micrococcaceae</taxon>
        <taxon>Pseudarthrobacter</taxon>
    </lineage>
</organism>
<proteinExistence type="inferred from homology"/>